<dbReference type="FunFam" id="3.40.50.300:FF:000425">
    <property type="entry name" value="Probable ABC transporter, ATP-binding subunit"/>
    <property type="match status" value="1"/>
</dbReference>
<dbReference type="SUPFAM" id="SSF50331">
    <property type="entry name" value="MOP-like"/>
    <property type="match status" value="1"/>
</dbReference>
<keyword evidence="1" id="KW-0813">Transport</keyword>
<dbReference type="InterPro" id="IPR003439">
    <property type="entry name" value="ABC_transporter-like_ATP-bd"/>
</dbReference>
<feature type="domain" description="ABC transporter" evidence="5">
    <location>
        <begin position="3"/>
        <end position="238"/>
    </location>
</feature>
<evidence type="ECO:0000259" key="5">
    <source>
        <dbReference type="PROSITE" id="PS50893"/>
    </source>
</evidence>
<dbReference type="PROSITE" id="PS50893">
    <property type="entry name" value="ABC_TRANSPORTER_2"/>
    <property type="match status" value="1"/>
</dbReference>
<accession>A0A7Y0L4I6</accession>
<evidence type="ECO:0000313" key="6">
    <source>
        <dbReference type="EMBL" id="NMP23168.1"/>
    </source>
</evidence>
<dbReference type="AlphaFoldDB" id="A0A7Y0L4I6"/>
<dbReference type="Proteomes" id="UP000533476">
    <property type="component" value="Unassembled WGS sequence"/>
</dbReference>
<gene>
    <name evidence="6" type="ORF">HIJ39_12535</name>
</gene>
<comment type="caution">
    <text evidence="6">The sequence shown here is derived from an EMBL/GenBank/DDBJ whole genome shotgun (WGS) entry which is preliminary data.</text>
</comment>
<dbReference type="GO" id="GO:0016887">
    <property type="term" value="F:ATP hydrolysis activity"/>
    <property type="evidence" value="ECO:0007669"/>
    <property type="project" value="InterPro"/>
</dbReference>
<dbReference type="EC" id="7.6.2.9" evidence="4"/>
<name>A0A7Y0L4I6_9FIRM</name>
<dbReference type="InterPro" id="IPR027417">
    <property type="entry name" value="P-loop_NTPase"/>
</dbReference>
<dbReference type="RefSeq" id="WP_169100203.1">
    <property type="nucleotide sequence ID" value="NZ_JABBVZ010000042.1"/>
</dbReference>
<dbReference type="Gene3D" id="3.40.50.300">
    <property type="entry name" value="P-loop containing nucleotide triphosphate hydrolases"/>
    <property type="match status" value="1"/>
</dbReference>
<dbReference type="InterPro" id="IPR050093">
    <property type="entry name" value="ABC_SmlMolc_Importer"/>
</dbReference>
<keyword evidence="3 6" id="KW-0067">ATP-binding</keyword>
<dbReference type="GO" id="GO:0015418">
    <property type="term" value="F:ABC-type quaternary ammonium compound transporting activity"/>
    <property type="evidence" value="ECO:0007669"/>
    <property type="project" value="UniProtKB-EC"/>
</dbReference>
<dbReference type="InterPro" id="IPR008995">
    <property type="entry name" value="Mo/tungstate-bd_C_term_dom"/>
</dbReference>
<sequence>MSLQILGASKRYGEVYALNDVSLVLADHQVHAIVGPSGSGKTTLLQAICGLERLDRGTIHWNHIEFQRDQTYFLPPERRQIGMVFQDFALFPHLTVGQNIAFGLGVRHWSTDRVQARLQELLTLLHLEGLQDRYPHELSGGQKQRTAVARALAPDPRLLLLDESLSSLDAALRRTLQHELRDLFKKLHLTVILVTHDPTEALVMADNIAVMSQGRVISVNPPQTLYERPDSAIAAQLMGLVTLWPGRVVESRGQYAVVDLESCRVSIPATGLPVGTAVMTVIRPSSCYVTSSREPGIDVQVSQVRYMGDYFLVTGQYGNNTLHFYLDRPPKERETVQFNPERLWCYPVDEADDREQQPAMERKRGVGP</sequence>
<evidence type="ECO:0000256" key="2">
    <source>
        <dbReference type="ARBA" id="ARBA00022741"/>
    </source>
</evidence>
<dbReference type="PANTHER" id="PTHR42781:SF4">
    <property type="entry name" value="SPERMIDINE_PUTRESCINE IMPORT ATP-BINDING PROTEIN POTA"/>
    <property type="match status" value="1"/>
</dbReference>
<keyword evidence="2" id="KW-0547">Nucleotide-binding</keyword>
<keyword evidence="7" id="KW-1185">Reference proteome</keyword>
<protein>
    <recommendedName>
        <fullName evidence="4">ABC-type quaternary amine transporter</fullName>
        <ecNumber evidence="4">7.6.2.9</ecNumber>
    </recommendedName>
</protein>
<dbReference type="EMBL" id="JABBVZ010000042">
    <property type="protein sequence ID" value="NMP23168.1"/>
    <property type="molecule type" value="Genomic_DNA"/>
</dbReference>
<reference evidence="6 7" key="1">
    <citation type="submission" date="2020-04" db="EMBL/GenBank/DDBJ databases">
        <authorList>
            <person name="Zhang R."/>
            <person name="Schippers A."/>
        </authorList>
    </citation>
    <scope>NUCLEOTIDE SEQUENCE [LARGE SCALE GENOMIC DNA]</scope>
    <source>
        <strain evidence="6 7">DSM 109850</strain>
    </source>
</reference>
<dbReference type="PANTHER" id="PTHR42781">
    <property type="entry name" value="SPERMIDINE/PUTRESCINE IMPORT ATP-BINDING PROTEIN POTA"/>
    <property type="match status" value="1"/>
</dbReference>
<evidence type="ECO:0000256" key="1">
    <source>
        <dbReference type="ARBA" id="ARBA00022448"/>
    </source>
</evidence>
<organism evidence="6 7">
    <name type="scientific">Sulfobacillus harzensis</name>
    <dbReference type="NCBI Taxonomy" id="2729629"/>
    <lineage>
        <taxon>Bacteria</taxon>
        <taxon>Bacillati</taxon>
        <taxon>Bacillota</taxon>
        <taxon>Clostridia</taxon>
        <taxon>Eubacteriales</taxon>
        <taxon>Clostridiales Family XVII. Incertae Sedis</taxon>
        <taxon>Sulfobacillus</taxon>
    </lineage>
</organism>
<dbReference type="InterPro" id="IPR003593">
    <property type="entry name" value="AAA+_ATPase"/>
</dbReference>
<dbReference type="GO" id="GO:0005524">
    <property type="term" value="F:ATP binding"/>
    <property type="evidence" value="ECO:0007669"/>
    <property type="project" value="UniProtKB-KW"/>
</dbReference>
<evidence type="ECO:0000313" key="7">
    <source>
        <dbReference type="Proteomes" id="UP000533476"/>
    </source>
</evidence>
<dbReference type="Pfam" id="PF00005">
    <property type="entry name" value="ABC_tran"/>
    <property type="match status" value="1"/>
</dbReference>
<dbReference type="SMART" id="SM00382">
    <property type="entry name" value="AAA"/>
    <property type="match status" value="1"/>
</dbReference>
<proteinExistence type="predicted"/>
<evidence type="ECO:0000256" key="4">
    <source>
        <dbReference type="ARBA" id="ARBA00066388"/>
    </source>
</evidence>
<evidence type="ECO:0000256" key="3">
    <source>
        <dbReference type="ARBA" id="ARBA00022840"/>
    </source>
</evidence>
<dbReference type="SUPFAM" id="SSF52540">
    <property type="entry name" value="P-loop containing nucleoside triphosphate hydrolases"/>
    <property type="match status" value="1"/>
</dbReference>